<accession>A0A174HII8</accession>
<dbReference type="AlphaFoldDB" id="A0A174HII8"/>
<protein>
    <submittedName>
        <fullName evidence="2">Uncharacterized protein</fullName>
    </submittedName>
</protein>
<sequence length="44" mass="5234">MKGFIEKLEELLELGGTKRDLKRPVLLFIKFNIWFIFLSFDKGC</sequence>
<dbReference type="EMBL" id="CYZL01000022">
    <property type="protein sequence ID" value="CUO72799.1"/>
    <property type="molecule type" value="Genomic_DNA"/>
</dbReference>
<gene>
    <name evidence="2" type="ORF">ERS852450_02296</name>
    <name evidence="1" type="ORF">ERS852578_00644</name>
</gene>
<evidence type="ECO:0000313" key="4">
    <source>
        <dbReference type="Proteomes" id="UP000095679"/>
    </source>
</evidence>
<evidence type="ECO:0000313" key="1">
    <source>
        <dbReference type="EMBL" id="CUM84936.1"/>
    </source>
</evidence>
<dbReference type="Proteomes" id="UP000095390">
    <property type="component" value="Unassembled WGS sequence"/>
</dbReference>
<reference evidence="3 4" key="1">
    <citation type="submission" date="2015-09" db="EMBL/GenBank/DDBJ databases">
        <authorList>
            <consortium name="Pathogen Informatics"/>
        </authorList>
    </citation>
    <scope>NUCLEOTIDE SEQUENCE [LARGE SCALE GENOMIC DNA]</scope>
    <source>
        <strain evidence="2 4">2789STDY5834835</strain>
        <strain evidence="1 3">2789STDY5834966</strain>
    </source>
</reference>
<dbReference type="Proteomes" id="UP000095679">
    <property type="component" value="Unassembled WGS sequence"/>
</dbReference>
<dbReference type="EMBL" id="CYYC01000005">
    <property type="protein sequence ID" value="CUM84936.1"/>
    <property type="molecule type" value="Genomic_DNA"/>
</dbReference>
<name>A0A174HII8_9FIRM</name>
<evidence type="ECO:0000313" key="2">
    <source>
        <dbReference type="EMBL" id="CUO72799.1"/>
    </source>
</evidence>
<proteinExistence type="predicted"/>
<evidence type="ECO:0000313" key="3">
    <source>
        <dbReference type="Proteomes" id="UP000095390"/>
    </source>
</evidence>
<organism evidence="2 4">
    <name type="scientific">Anaerobutyricum hallii</name>
    <dbReference type="NCBI Taxonomy" id="39488"/>
    <lineage>
        <taxon>Bacteria</taxon>
        <taxon>Bacillati</taxon>
        <taxon>Bacillota</taxon>
        <taxon>Clostridia</taxon>
        <taxon>Lachnospirales</taxon>
        <taxon>Lachnospiraceae</taxon>
        <taxon>Anaerobutyricum</taxon>
    </lineage>
</organism>
<dbReference type="RefSeq" id="WP_022170109.1">
    <property type="nucleotide sequence ID" value="NZ_BLYK01000023.1"/>
</dbReference>